<dbReference type="SUPFAM" id="SSF52540">
    <property type="entry name" value="P-loop containing nucleoside triphosphate hydrolases"/>
    <property type="match status" value="1"/>
</dbReference>
<dbReference type="PROSITE" id="PS50110">
    <property type="entry name" value="RESPONSE_REGULATORY"/>
    <property type="match status" value="1"/>
</dbReference>
<keyword evidence="6" id="KW-0010">Activator</keyword>
<dbReference type="InterPro" id="IPR025944">
    <property type="entry name" value="Sigma_54_int_dom_CS"/>
</dbReference>
<reference evidence="11" key="1">
    <citation type="submission" date="2022-05" db="EMBL/GenBank/DDBJ databases">
        <authorList>
            <person name="Park J.-S."/>
        </authorList>
    </citation>
    <scope>NUCLEOTIDE SEQUENCE</scope>
    <source>
        <strain evidence="11">2012CJ41-6</strain>
    </source>
</reference>
<evidence type="ECO:0000256" key="6">
    <source>
        <dbReference type="ARBA" id="ARBA00023159"/>
    </source>
</evidence>
<keyword evidence="8" id="KW-0597">Phosphoprotein</keyword>
<keyword evidence="7" id="KW-0804">Transcription</keyword>
<accession>A0ABT0PYB6</accession>
<keyword evidence="3" id="KW-0902">Two-component regulatory system</keyword>
<keyword evidence="1" id="KW-0547">Nucleotide-binding</keyword>
<evidence type="ECO:0000313" key="11">
    <source>
        <dbReference type="EMBL" id="MCL6282561.1"/>
    </source>
</evidence>
<feature type="domain" description="Response regulatory" evidence="10">
    <location>
        <begin position="8"/>
        <end position="121"/>
    </location>
</feature>
<dbReference type="InterPro" id="IPR002078">
    <property type="entry name" value="Sigma_54_int"/>
</dbReference>
<evidence type="ECO:0000256" key="4">
    <source>
        <dbReference type="ARBA" id="ARBA00023015"/>
    </source>
</evidence>
<dbReference type="EMBL" id="JAMFMB010000003">
    <property type="protein sequence ID" value="MCL6282561.1"/>
    <property type="molecule type" value="Genomic_DNA"/>
</dbReference>
<dbReference type="SUPFAM" id="SSF46689">
    <property type="entry name" value="Homeodomain-like"/>
    <property type="match status" value="1"/>
</dbReference>
<evidence type="ECO:0000256" key="8">
    <source>
        <dbReference type="PROSITE-ProRule" id="PRU00169"/>
    </source>
</evidence>
<dbReference type="Gene3D" id="1.10.10.60">
    <property type="entry name" value="Homeodomain-like"/>
    <property type="match status" value="1"/>
</dbReference>
<dbReference type="CDD" id="cd00009">
    <property type="entry name" value="AAA"/>
    <property type="match status" value="1"/>
</dbReference>
<evidence type="ECO:0000256" key="1">
    <source>
        <dbReference type="ARBA" id="ARBA00022741"/>
    </source>
</evidence>
<dbReference type="InterPro" id="IPR009057">
    <property type="entry name" value="Homeodomain-like_sf"/>
</dbReference>
<dbReference type="SMART" id="SM00382">
    <property type="entry name" value="AAA"/>
    <property type="match status" value="1"/>
</dbReference>
<evidence type="ECO:0000256" key="7">
    <source>
        <dbReference type="ARBA" id="ARBA00023163"/>
    </source>
</evidence>
<feature type="domain" description="Sigma-54 factor interaction" evidence="9">
    <location>
        <begin position="147"/>
        <end position="368"/>
    </location>
</feature>
<dbReference type="Pfam" id="PF00158">
    <property type="entry name" value="Sigma54_activat"/>
    <property type="match status" value="1"/>
</dbReference>
<dbReference type="Gene3D" id="3.40.50.300">
    <property type="entry name" value="P-loop containing nucleotide triphosphate hydrolases"/>
    <property type="match status" value="1"/>
</dbReference>
<evidence type="ECO:0000256" key="5">
    <source>
        <dbReference type="ARBA" id="ARBA00023125"/>
    </source>
</evidence>
<dbReference type="Gene3D" id="1.10.8.60">
    <property type="match status" value="1"/>
</dbReference>
<dbReference type="PROSITE" id="PS50045">
    <property type="entry name" value="SIGMA54_INTERACT_4"/>
    <property type="match status" value="1"/>
</dbReference>
<dbReference type="InterPro" id="IPR011006">
    <property type="entry name" value="CheY-like_superfamily"/>
</dbReference>
<dbReference type="Pfam" id="PF02954">
    <property type="entry name" value="HTH_8"/>
    <property type="match status" value="1"/>
</dbReference>
<dbReference type="SMART" id="SM00448">
    <property type="entry name" value="REC"/>
    <property type="match status" value="1"/>
</dbReference>
<comment type="caution">
    <text evidence="11">The sequence shown here is derived from an EMBL/GenBank/DDBJ whole genome shotgun (WGS) entry which is preliminary data.</text>
</comment>
<feature type="modified residue" description="4-aspartylphosphate" evidence="8">
    <location>
        <position position="57"/>
    </location>
</feature>
<protein>
    <submittedName>
        <fullName evidence="11">Sigma-54 dependent transcriptional regulator</fullName>
    </submittedName>
</protein>
<dbReference type="InterPro" id="IPR058031">
    <property type="entry name" value="AAA_lid_NorR"/>
</dbReference>
<dbReference type="RefSeq" id="WP_249706796.1">
    <property type="nucleotide sequence ID" value="NZ_JAMFMB010000003.1"/>
</dbReference>
<dbReference type="SUPFAM" id="SSF52172">
    <property type="entry name" value="CheY-like"/>
    <property type="match status" value="1"/>
</dbReference>
<keyword evidence="2" id="KW-0067">ATP-binding</keyword>
<keyword evidence="5" id="KW-0238">DNA-binding</keyword>
<dbReference type="PANTHER" id="PTHR32071:SF57">
    <property type="entry name" value="C4-DICARBOXYLATE TRANSPORT TRANSCRIPTIONAL REGULATORY PROTEIN DCTD"/>
    <property type="match status" value="1"/>
</dbReference>
<dbReference type="InterPro" id="IPR025943">
    <property type="entry name" value="Sigma_54_int_dom_ATP-bd_2"/>
</dbReference>
<dbReference type="InterPro" id="IPR002197">
    <property type="entry name" value="HTH_Fis"/>
</dbReference>
<dbReference type="Gene3D" id="3.40.50.2300">
    <property type="match status" value="1"/>
</dbReference>
<organism evidence="11 12">
    <name type="scientific">Ruegeria spongiae</name>
    <dbReference type="NCBI Taxonomy" id="2942209"/>
    <lineage>
        <taxon>Bacteria</taxon>
        <taxon>Pseudomonadati</taxon>
        <taxon>Pseudomonadota</taxon>
        <taxon>Alphaproteobacteria</taxon>
        <taxon>Rhodobacterales</taxon>
        <taxon>Roseobacteraceae</taxon>
        <taxon>Ruegeria</taxon>
    </lineage>
</organism>
<dbReference type="InterPro" id="IPR003593">
    <property type="entry name" value="AAA+_ATPase"/>
</dbReference>
<dbReference type="Pfam" id="PF00072">
    <property type="entry name" value="Response_reg"/>
    <property type="match status" value="1"/>
</dbReference>
<gene>
    <name evidence="11" type="ORF">M3P21_03380</name>
</gene>
<dbReference type="InterPro" id="IPR001789">
    <property type="entry name" value="Sig_transdc_resp-reg_receiver"/>
</dbReference>
<evidence type="ECO:0000313" key="12">
    <source>
        <dbReference type="Proteomes" id="UP001203880"/>
    </source>
</evidence>
<dbReference type="PROSITE" id="PS00676">
    <property type="entry name" value="SIGMA54_INTERACT_2"/>
    <property type="match status" value="1"/>
</dbReference>
<dbReference type="PANTHER" id="PTHR32071">
    <property type="entry name" value="TRANSCRIPTIONAL REGULATORY PROTEIN"/>
    <property type="match status" value="1"/>
</dbReference>
<evidence type="ECO:0000259" key="9">
    <source>
        <dbReference type="PROSITE" id="PS50045"/>
    </source>
</evidence>
<dbReference type="PROSITE" id="PS00688">
    <property type="entry name" value="SIGMA54_INTERACT_3"/>
    <property type="match status" value="1"/>
</dbReference>
<dbReference type="PRINTS" id="PR01590">
    <property type="entry name" value="HTHFIS"/>
</dbReference>
<name>A0ABT0PYB6_9RHOB</name>
<evidence type="ECO:0000256" key="3">
    <source>
        <dbReference type="ARBA" id="ARBA00023012"/>
    </source>
</evidence>
<dbReference type="Pfam" id="PF25601">
    <property type="entry name" value="AAA_lid_14"/>
    <property type="match status" value="1"/>
</dbReference>
<dbReference type="InterPro" id="IPR027417">
    <property type="entry name" value="P-loop_NTPase"/>
</dbReference>
<evidence type="ECO:0000259" key="10">
    <source>
        <dbReference type="PROSITE" id="PS50110"/>
    </source>
</evidence>
<dbReference type="Proteomes" id="UP001203880">
    <property type="component" value="Unassembled WGS sequence"/>
</dbReference>
<sequence length="446" mass="48553">MTDKPAFNILIVDDDRSMRQSLVELIKAAGWQAEAVSRAERVAAHLVNARPDVILSDVRMPGMSGLDLLASLDTGNGPPVVLISAHGDIPMAVGAIHNGAYSFVEKPYEPRRLLTILRNAAERNRMKQRNRRLADRLYRLSGLDRILLGQSDDVMALRRDILDLADTDAAVLIEGETGTGKELAARALHDLGTSPDSPFVALNCAALTPDRFEVEMFGVAGESGGRLRAAAEGTLFLDEVCSCPSPVQAKLLRVIEDKQVLPVGATAPVPVRFRVISATNEDVSLAVSESRLRQDLLFRLNTVVLSLPPLRNRRGDLTMLMTHFLDHYAQTYEIAAPELSADDLAALMAHDWPGNVRELRNVAERRVLAARRGGGSVAQALQSAVQAEEVPDTLREAVAAFERELIGKAIRTHQGRMDAAAEALGIGRRTLNEKIVKLGLDKEALL</sequence>
<keyword evidence="4" id="KW-0805">Transcription regulation</keyword>
<proteinExistence type="predicted"/>
<evidence type="ECO:0000256" key="2">
    <source>
        <dbReference type="ARBA" id="ARBA00022840"/>
    </source>
</evidence>
<keyword evidence="12" id="KW-1185">Reference proteome</keyword>